<feature type="compositionally biased region" description="Basic and acidic residues" evidence="2">
    <location>
        <begin position="13"/>
        <end position="22"/>
    </location>
</feature>
<gene>
    <name evidence="3" type="ORF">ECRASSUSDP1_LOCUS10873</name>
</gene>
<dbReference type="InterPro" id="IPR046347">
    <property type="entry name" value="bZIP_sf"/>
</dbReference>
<feature type="coiled-coil region" evidence="1">
    <location>
        <begin position="27"/>
        <end position="61"/>
    </location>
</feature>
<keyword evidence="4" id="KW-1185">Reference proteome</keyword>
<evidence type="ECO:0000256" key="2">
    <source>
        <dbReference type="SAM" id="MobiDB-lite"/>
    </source>
</evidence>
<sequence>MSTKKRERKMNKKKDTLSLKERSKIHRERKKKYYQDLEEKVKILEEENRKLKAKIIFLSQQAPARIEELEVLESKDKNNEADVSLNREENFVHQILPDMIKKKPHDFRMSLFENLRDNQGAYGSERIKLLKNSFSKIIECCVPMTFKLLLCAFTYTGGPKLITILRDKRKNNRSSYKYYKSTVDVKSKEEKKADPSSAELPPHLLSYCNKGLIHELPEHLAKLNTRVRIEEAFYRYPFSQGVIDCWSKNGIPTRDYLFEIRDCIQDLVKIRNKMLNCLKNLHNEFFTSGMYKSFTKDDIVAFSKMGAELKGSDLVDPFTLYQLRRREEEEDVYQDDEISWFDS</sequence>
<reference evidence="3" key="1">
    <citation type="submission" date="2023-07" db="EMBL/GenBank/DDBJ databases">
        <authorList>
            <consortium name="AG Swart"/>
            <person name="Singh M."/>
            <person name="Singh A."/>
            <person name="Seah K."/>
            <person name="Emmerich C."/>
        </authorList>
    </citation>
    <scope>NUCLEOTIDE SEQUENCE</scope>
    <source>
        <strain evidence="3">DP1</strain>
    </source>
</reference>
<proteinExistence type="predicted"/>
<accession>A0AAD1UR84</accession>
<dbReference type="EMBL" id="CAMPGE010010725">
    <property type="protein sequence ID" value="CAI2369570.1"/>
    <property type="molecule type" value="Genomic_DNA"/>
</dbReference>
<dbReference type="GO" id="GO:0003700">
    <property type="term" value="F:DNA-binding transcription factor activity"/>
    <property type="evidence" value="ECO:0007669"/>
    <property type="project" value="InterPro"/>
</dbReference>
<dbReference type="AlphaFoldDB" id="A0AAD1UR84"/>
<organism evidence="3 4">
    <name type="scientific">Euplotes crassus</name>
    <dbReference type="NCBI Taxonomy" id="5936"/>
    <lineage>
        <taxon>Eukaryota</taxon>
        <taxon>Sar</taxon>
        <taxon>Alveolata</taxon>
        <taxon>Ciliophora</taxon>
        <taxon>Intramacronucleata</taxon>
        <taxon>Spirotrichea</taxon>
        <taxon>Hypotrichia</taxon>
        <taxon>Euplotida</taxon>
        <taxon>Euplotidae</taxon>
        <taxon>Moneuplotes</taxon>
    </lineage>
</organism>
<comment type="caution">
    <text evidence="3">The sequence shown here is derived from an EMBL/GenBank/DDBJ whole genome shotgun (WGS) entry which is preliminary data.</text>
</comment>
<dbReference type="Gene3D" id="1.20.5.170">
    <property type="match status" value="1"/>
</dbReference>
<evidence type="ECO:0000313" key="3">
    <source>
        <dbReference type="EMBL" id="CAI2369570.1"/>
    </source>
</evidence>
<name>A0AAD1UR84_EUPCR</name>
<feature type="region of interest" description="Disordered" evidence="2">
    <location>
        <begin position="1"/>
        <end position="27"/>
    </location>
</feature>
<feature type="compositionally biased region" description="Basic residues" evidence="2">
    <location>
        <begin position="1"/>
        <end position="12"/>
    </location>
</feature>
<evidence type="ECO:0008006" key="5">
    <source>
        <dbReference type="Google" id="ProtNLM"/>
    </source>
</evidence>
<evidence type="ECO:0000256" key="1">
    <source>
        <dbReference type="SAM" id="Coils"/>
    </source>
</evidence>
<protein>
    <recommendedName>
        <fullName evidence="5">BZIP domain-containing protein</fullName>
    </recommendedName>
</protein>
<dbReference type="SUPFAM" id="SSF57959">
    <property type="entry name" value="Leucine zipper domain"/>
    <property type="match status" value="1"/>
</dbReference>
<dbReference type="Proteomes" id="UP001295684">
    <property type="component" value="Unassembled WGS sequence"/>
</dbReference>
<keyword evidence="1" id="KW-0175">Coiled coil</keyword>
<evidence type="ECO:0000313" key="4">
    <source>
        <dbReference type="Proteomes" id="UP001295684"/>
    </source>
</evidence>